<evidence type="ECO:0000313" key="3">
    <source>
        <dbReference type="EMBL" id="OEJ35663.1"/>
    </source>
</evidence>
<comment type="caution">
    <text evidence="3">The sequence shown here is derived from an EMBL/GenBank/DDBJ whole genome shotgun (WGS) entry which is preliminary data.</text>
</comment>
<protein>
    <submittedName>
        <fullName evidence="3">Spermine synthase</fullName>
    </submittedName>
</protein>
<dbReference type="Proteomes" id="UP000095705">
    <property type="component" value="Unassembled WGS sequence"/>
</dbReference>
<sequence>MPLTGHNGVVAGRDRGKGRNKGEQQRGRGAAEPVVGQVAGGRAELAPDRERADAWTLLVDGAPQSHVDLADPGYLDFAYQRRIGHLIDLAAPARQPLNVVHLGGGAFTLARYTAASRPRSTQQIVEIDAALVAFVREHLPLDPQARIRVRAVDARAGLAKVPDGWADLVIADVFSGARTPAHLTSTEFLDDVRRALAPTGWYVANLADGPPLAHLRGQIATAASRFAELALAADPVVWRGKRFGNAGLVAADRALPVAEFTRRVASDPHPGRVEHGRALADFTGGAAPVADASAVASPQPPPSVFR</sequence>
<proteinExistence type="predicted"/>
<feature type="compositionally biased region" description="Basic and acidic residues" evidence="2">
    <location>
        <begin position="12"/>
        <end position="26"/>
    </location>
</feature>
<feature type="region of interest" description="Disordered" evidence="2">
    <location>
        <begin position="1"/>
        <end position="34"/>
    </location>
</feature>
<gene>
    <name evidence="3" type="ORF">BGK67_12790</name>
</gene>
<dbReference type="STRING" id="36818.BGK67_12790"/>
<dbReference type="GO" id="GO:0006596">
    <property type="term" value="P:polyamine biosynthetic process"/>
    <property type="evidence" value="ECO:0007669"/>
    <property type="project" value="UniProtKB-KW"/>
</dbReference>
<dbReference type="Pfam" id="PF01564">
    <property type="entry name" value="Spermine_synth"/>
    <property type="match status" value="1"/>
</dbReference>
<dbReference type="NCBIfam" id="NF037959">
    <property type="entry name" value="MFS_SpdSyn"/>
    <property type="match status" value="1"/>
</dbReference>
<evidence type="ECO:0000256" key="2">
    <source>
        <dbReference type="SAM" id="MobiDB-lite"/>
    </source>
</evidence>
<keyword evidence="1" id="KW-0620">Polyamine biosynthesis</keyword>
<dbReference type="EMBL" id="MEHK01000001">
    <property type="protein sequence ID" value="OEJ35663.1"/>
    <property type="molecule type" value="Genomic_DNA"/>
</dbReference>
<keyword evidence="4" id="KW-1185">Reference proteome</keyword>
<dbReference type="PANTHER" id="PTHR43317:SF1">
    <property type="entry name" value="THERMOSPERMINE SYNTHASE ACAULIS5"/>
    <property type="match status" value="1"/>
</dbReference>
<dbReference type="Gene3D" id="3.40.50.150">
    <property type="entry name" value="Vaccinia Virus protein VP39"/>
    <property type="match status" value="1"/>
</dbReference>
<dbReference type="SUPFAM" id="SSF53335">
    <property type="entry name" value="S-adenosyl-L-methionine-dependent methyltransferases"/>
    <property type="match status" value="1"/>
</dbReference>
<evidence type="ECO:0000313" key="4">
    <source>
        <dbReference type="Proteomes" id="UP000095705"/>
    </source>
</evidence>
<dbReference type="AlphaFoldDB" id="A0A1E5Q1P8"/>
<name>A0A1E5Q1P8_9ACTN</name>
<evidence type="ECO:0000256" key="1">
    <source>
        <dbReference type="ARBA" id="ARBA00023115"/>
    </source>
</evidence>
<dbReference type="PANTHER" id="PTHR43317">
    <property type="entry name" value="THERMOSPERMINE SYNTHASE ACAULIS5"/>
    <property type="match status" value="1"/>
</dbReference>
<dbReference type="CDD" id="cd02440">
    <property type="entry name" value="AdoMet_MTases"/>
    <property type="match status" value="1"/>
</dbReference>
<dbReference type="InterPro" id="IPR029063">
    <property type="entry name" value="SAM-dependent_MTases_sf"/>
</dbReference>
<organism evidence="3 4">
    <name type="scientific">Streptomyces subrutilus</name>
    <dbReference type="NCBI Taxonomy" id="36818"/>
    <lineage>
        <taxon>Bacteria</taxon>
        <taxon>Bacillati</taxon>
        <taxon>Actinomycetota</taxon>
        <taxon>Actinomycetes</taxon>
        <taxon>Kitasatosporales</taxon>
        <taxon>Streptomycetaceae</taxon>
        <taxon>Streptomyces</taxon>
    </lineage>
</organism>
<reference evidence="3 4" key="1">
    <citation type="submission" date="2016-08" db="EMBL/GenBank/DDBJ databases">
        <title>The complete genome of Streptomyces subrutilus 10-1-1.</title>
        <authorList>
            <person name="Chen X."/>
        </authorList>
    </citation>
    <scope>NUCLEOTIDE SEQUENCE [LARGE SCALE GENOMIC DNA]</scope>
    <source>
        <strain evidence="3 4">10-1-1</strain>
    </source>
</reference>
<accession>A0A1E5Q1P8</accession>